<dbReference type="Proteomes" id="UP001164250">
    <property type="component" value="Chromosome 2"/>
</dbReference>
<dbReference type="EMBL" id="CM047898">
    <property type="protein sequence ID" value="KAJ0105484.1"/>
    <property type="molecule type" value="Genomic_DNA"/>
</dbReference>
<reference evidence="2" key="1">
    <citation type="journal article" date="2023" name="G3 (Bethesda)">
        <title>Genome assembly and association tests identify interacting loci associated with vigor, precocity, and sex in interspecific pistachio rootstocks.</title>
        <authorList>
            <person name="Palmer W."/>
            <person name="Jacygrad E."/>
            <person name="Sagayaradj S."/>
            <person name="Cavanaugh K."/>
            <person name="Han R."/>
            <person name="Bertier L."/>
            <person name="Beede B."/>
            <person name="Kafkas S."/>
            <person name="Golino D."/>
            <person name="Preece J."/>
            <person name="Michelmore R."/>
        </authorList>
    </citation>
    <scope>NUCLEOTIDE SEQUENCE [LARGE SCALE GENOMIC DNA]</scope>
</reference>
<keyword evidence="2" id="KW-1185">Reference proteome</keyword>
<gene>
    <name evidence="1" type="ORF">Patl1_17418</name>
</gene>
<evidence type="ECO:0000313" key="1">
    <source>
        <dbReference type="EMBL" id="KAJ0105484.1"/>
    </source>
</evidence>
<organism evidence="1 2">
    <name type="scientific">Pistacia atlantica</name>
    <dbReference type="NCBI Taxonomy" id="434234"/>
    <lineage>
        <taxon>Eukaryota</taxon>
        <taxon>Viridiplantae</taxon>
        <taxon>Streptophyta</taxon>
        <taxon>Embryophyta</taxon>
        <taxon>Tracheophyta</taxon>
        <taxon>Spermatophyta</taxon>
        <taxon>Magnoliopsida</taxon>
        <taxon>eudicotyledons</taxon>
        <taxon>Gunneridae</taxon>
        <taxon>Pentapetalae</taxon>
        <taxon>rosids</taxon>
        <taxon>malvids</taxon>
        <taxon>Sapindales</taxon>
        <taxon>Anacardiaceae</taxon>
        <taxon>Pistacia</taxon>
    </lineage>
</organism>
<accession>A0ACC1C0H3</accession>
<proteinExistence type="predicted"/>
<sequence>MSTNPDEPQLQNGDGPAPEPATTPEPDADPKVEVTEETSIHPPSTEQTPQKELQKDEGNRTFTMRELLTELKSEDGADSINEASASQGNTPHQYTEQNNAAMELINSVTGVDEEGRSRQRILTFAAKRYATAIERNPEDYDALYNWALVLQESADNVSPDSTSPSKDALLEEACKKYDEATRLCPTLHDAFYNWAIAISDRAKMRGRTKEAEELWKQATKNYEKAVQLNWNSPQALNNWGLALQELSAIVPAREKQTIVRTAISKFRAAIQLQFDFHRAIYNLGTVLYGLAEDTLRTGAANPKDVSPNELYSQSAIYIAAAHALKPSYSVSTTYLCFLMFSFRYRLRPNRFTAVPCGLCVPCLKVLIAFCFQQLPLPYLKIGYLTAPPAGSVVAPHSDWKRSQFVLNQEGLQQISKTEQKQVPRSLSGMSGDFSPDRRTIRIEVPDMVSVSACADLTLPPGAGLCIDTIHGPVFMVADSWESLDGWLDAIRLVYTIYARGKADVLAGIISS</sequence>
<protein>
    <submittedName>
        <fullName evidence="1">Uncharacterized protein</fullName>
    </submittedName>
</protein>
<name>A0ACC1C0H3_9ROSI</name>
<comment type="caution">
    <text evidence="1">The sequence shown here is derived from an EMBL/GenBank/DDBJ whole genome shotgun (WGS) entry which is preliminary data.</text>
</comment>
<evidence type="ECO:0000313" key="2">
    <source>
        <dbReference type="Proteomes" id="UP001164250"/>
    </source>
</evidence>